<reference evidence="2 3" key="1">
    <citation type="submission" date="2016-10" db="EMBL/GenBank/DDBJ databases">
        <authorList>
            <person name="Varghese N."/>
            <person name="Submissions S."/>
        </authorList>
    </citation>
    <scope>NUCLEOTIDE SEQUENCE [LARGE SCALE GENOMIC DNA]</scope>
    <source>
        <strain evidence="2 3">DSM 17997</strain>
    </source>
</reference>
<dbReference type="Proteomes" id="UP000199663">
    <property type="component" value="Unassembled WGS sequence"/>
</dbReference>
<evidence type="ECO:0000313" key="2">
    <source>
        <dbReference type="EMBL" id="SDY41427.1"/>
    </source>
</evidence>
<proteinExistence type="predicted"/>
<keyword evidence="1" id="KW-0732">Signal</keyword>
<dbReference type="PROSITE" id="PS51257">
    <property type="entry name" value="PROKAR_LIPOPROTEIN"/>
    <property type="match status" value="1"/>
</dbReference>
<feature type="signal peptide" evidence="1">
    <location>
        <begin position="1"/>
        <end position="23"/>
    </location>
</feature>
<protein>
    <recommendedName>
        <fullName evidence="4">Lipocalin-like domain-containing protein</fullName>
    </recommendedName>
</protein>
<feature type="chain" id="PRO_5046140231" description="Lipocalin-like domain-containing protein" evidence="1">
    <location>
        <begin position="24"/>
        <end position="163"/>
    </location>
</feature>
<name>A0A1H3JNH2_9BACT</name>
<organism evidence="2 3">
    <name type="scientific">Rhodonellum ikkaensis</name>
    <dbReference type="NCBI Taxonomy" id="336829"/>
    <lineage>
        <taxon>Bacteria</taxon>
        <taxon>Pseudomonadati</taxon>
        <taxon>Bacteroidota</taxon>
        <taxon>Cytophagia</taxon>
        <taxon>Cytophagales</taxon>
        <taxon>Cytophagaceae</taxon>
        <taxon>Rhodonellum</taxon>
    </lineage>
</organism>
<gene>
    <name evidence="2" type="ORF">SAMN05444412_10181</name>
</gene>
<keyword evidence="3" id="KW-1185">Reference proteome</keyword>
<evidence type="ECO:0000313" key="3">
    <source>
        <dbReference type="Proteomes" id="UP000199663"/>
    </source>
</evidence>
<accession>A0A1H3JNH2</accession>
<comment type="caution">
    <text evidence="2">The sequence shown here is derived from an EMBL/GenBank/DDBJ whole genome shotgun (WGS) entry which is preliminary data.</text>
</comment>
<evidence type="ECO:0000256" key="1">
    <source>
        <dbReference type="SAM" id="SignalP"/>
    </source>
</evidence>
<dbReference type="EMBL" id="FNQC01000001">
    <property type="protein sequence ID" value="SDY41427.1"/>
    <property type="molecule type" value="Genomic_DNA"/>
</dbReference>
<sequence length="163" mass="18610">MNMKKILTLPLFIILLFASSCQDGDDTLPLPLLGTWEMVGFNNYLELDYVTIYVFKGDGTYSYSSTLREQGSVVDLGYNFHESGTFLLDNNTIVFTRTAFLHRPYFGEKVHYAKEELQSTFVEGYPDYSKTYSLRNEGNELFFPGGIVGGDVIEQDMKFEKVN</sequence>
<evidence type="ECO:0008006" key="4">
    <source>
        <dbReference type="Google" id="ProtNLM"/>
    </source>
</evidence>